<dbReference type="PANTHER" id="PTHR11712">
    <property type="entry name" value="POLYKETIDE SYNTHASE-RELATED"/>
    <property type="match status" value="1"/>
</dbReference>
<dbReference type="PANTHER" id="PTHR11712:SF336">
    <property type="entry name" value="3-OXOACYL-[ACYL-CARRIER-PROTEIN] SYNTHASE, MITOCHONDRIAL"/>
    <property type="match status" value="1"/>
</dbReference>
<dbReference type="InterPro" id="IPR014030">
    <property type="entry name" value="Ketoacyl_synth_N"/>
</dbReference>
<dbReference type="SUPFAM" id="SSF53901">
    <property type="entry name" value="Thiolase-like"/>
    <property type="match status" value="2"/>
</dbReference>
<dbReference type="PATRIC" id="fig|317.197.peg.671"/>
<proteinExistence type="inferred from homology"/>
<dbReference type="InterPro" id="IPR016039">
    <property type="entry name" value="Thiolase-like"/>
</dbReference>
<dbReference type="Proteomes" id="UP000036955">
    <property type="component" value="Unassembled WGS sequence"/>
</dbReference>
<dbReference type="GO" id="GO:0004315">
    <property type="term" value="F:3-oxoacyl-[acyl-carrier-protein] synthase activity"/>
    <property type="evidence" value="ECO:0007669"/>
    <property type="project" value="TreeGrafter"/>
</dbReference>
<evidence type="ECO:0000313" key="6">
    <source>
        <dbReference type="EMBL" id="KNH28393.1"/>
    </source>
</evidence>
<dbReference type="PROSITE" id="PS52004">
    <property type="entry name" value="KS3_2"/>
    <property type="match status" value="1"/>
</dbReference>
<dbReference type="Gene3D" id="3.40.47.10">
    <property type="match status" value="1"/>
</dbReference>
<evidence type="ECO:0000259" key="5">
    <source>
        <dbReference type="PROSITE" id="PS52004"/>
    </source>
</evidence>
<accession>A0A0L1MIU3</accession>
<evidence type="ECO:0000256" key="4">
    <source>
        <dbReference type="RuleBase" id="RU003694"/>
    </source>
</evidence>
<sequence length="419" mass="45145">MNQQKVVISGFGCCTPLGDHYAAIEEALRDGRSGVRKIAKYDTTTFKSHFAGIPESGNFPTQSERQRFSHDEFYTRKAMENLLASVSFDPVAIGEHRIGCFLGVDEPVVDIQQTVNLAYDLNKVGGQFANLDLALEKHFRVQDFIRYDPTSALRSVHKFVPFKGPASVHLGLCSASLQAIGIGFQAVRQGRVDAAIVGGISAKVTPEHYVGLESVNIIATDERLDPIGLSRPFDTRRSGYLPAEGAVLFLVESLDSCLKAGREPLMELVGFGTSTNASHIVKPAPDSAEMKLAMVRALNNAGLRASDIGMVNAHGTSTILNDFHESAAICKVLGEQVPVTANKSMHGHMIAAAGAMETLNTLISLRSGFIPGTINLESRDPDCLANVSPFTLQRSVDYCLKNSFGMGGLAASMIFKRIG</sequence>
<dbReference type="OrthoDB" id="9808669at2"/>
<evidence type="ECO:0000256" key="3">
    <source>
        <dbReference type="ARBA" id="ARBA00022679"/>
    </source>
</evidence>
<protein>
    <recommendedName>
        <fullName evidence="5">Ketosynthase family 3 (KS3) domain-containing protein</fullName>
    </recommendedName>
</protein>
<dbReference type="EMBL" id="LFQK01000013">
    <property type="protein sequence ID" value="KNH28393.1"/>
    <property type="molecule type" value="Genomic_DNA"/>
</dbReference>
<dbReference type="InterPro" id="IPR014031">
    <property type="entry name" value="Ketoacyl_synth_C"/>
</dbReference>
<dbReference type="Pfam" id="PF02801">
    <property type="entry name" value="Ketoacyl-synt_C"/>
    <property type="match status" value="1"/>
</dbReference>
<feature type="domain" description="Ketosynthase family 3 (KS3)" evidence="5">
    <location>
        <begin position="3"/>
        <end position="417"/>
    </location>
</feature>
<dbReference type="GO" id="GO:0006633">
    <property type="term" value="P:fatty acid biosynthetic process"/>
    <property type="evidence" value="ECO:0007669"/>
    <property type="project" value="TreeGrafter"/>
</dbReference>
<dbReference type="SMART" id="SM00825">
    <property type="entry name" value="PKS_KS"/>
    <property type="match status" value="1"/>
</dbReference>
<reference evidence="6 7" key="1">
    <citation type="submission" date="2015-06" db="EMBL/GenBank/DDBJ databases">
        <authorList>
            <person name="Hoefler B.C."/>
            <person name="Straight P.D."/>
        </authorList>
    </citation>
    <scope>NUCLEOTIDE SEQUENCE [LARGE SCALE GENOMIC DNA]</scope>
    <source>
        <strain evidence="6 7">Riq4</strain>
    </source>
</reference>
<dbReference type="Pfam" id="PF00109">
    <property type="entry name" value="ketoacyl-synt"/>
    <property type="match status" value="1"/>
</dbReference>
<dbReference type="CDD" id="cd00834">
    <property type="entry name" value="KAS_I_II"/>
    <property type="match status" value="1"/>
</dbReference>
<dbReference type="InterPro" id="IPR020841">
    <property type="entry name" value="PKS_Beta-ketoAc_synthase_dom"/>
</dbReference>
<dbReference type="AlphaFoldDB" id="A0A0L1MIU3"/>
<comment type="pathway">
    <text evidence="1">Lipid metabolism; fatty acid biosynthesis.</text>
</comment>
<name>A0A0L1MIU3_PSESX</name>
<comment type="similarity">
    <text evidence="2 4">Belongs to the thiolase-like superfamily. Beta-ketoacyl-ACP synthases family.</text>
</comment>
<comment type="caution">
    <text evidence="6">The sequence shown here is derived from an EMBL/GenBank/DDBJ whole genome shotgun (WGS) entry which is preliminary data.</text>
</comment>
<evidence type="ECO:0000256" key="2">
    <source>
        <dbReference type="ARBA" id="ARBA00008467"/>
    </source>
</evidence>
<evidence type="ECO:0000256" key="1">
    <source>
        <dbReference type="ARBA" id="ARBA00005194"/>
    </source>
</evidence>
<keyword evidence="3 4" id="KW-0808">Transferase</keyword>
<gene>
    <name evidence="6" type="ORF">ACS77_07670</name>
</gene>
<dbReference type="InterPro" id="IPR000794">
    <property type="entry name" value="Beta-ketoacyl_synthase"/>
</dbReference>
<organism evidence="6 7">
    <name type="scientific">Pseudomonas syringae</name>
    <dbReference type="NCBI Taxonomy" id="317"/>
    <lineage>
        <taxon>Bacteria</taxon>
        <taxon>Pseudomonadati</taxon>
        <taxon>Pseudomonadota</taxon>
        <taxon>Gammaproteobacteria</taxon>
        <taxon>Pseudomonadales</taxon>
        <taxon>Pseudomonadaceae</taxon>
        <taxon>Pseudomonas</taxon>
    </lineage>
</organism>
<evidence type="ECO:0000313" key="7">
    <source>
        <dbReference type="Proteomes" id="UP000036955"/>
    </source>
</evidence>